<feature type="compositionally biased region" description="Polar residues" evidence="1">
    <location>
        <begin position="430"/>
        <end position="439"/>
    </location>
</feature>
<proteinExistence type="predicted"/>
<evidence type="ECO:0000313" key="4">
    <source>
        <dbReference type="Proteomes" id="UP001221189"/>
    </source>
</evidence>
<dbReference type="RefSeq" id="WP_273601923.1">
    <property type="nucleotide sequence ID" value="NZ_JAQQXT010000014.1"/>
</dbReference>
<dbReference type="PANTHER" id="PTHR37533">
    <property type="entry name" value="FLAGELLAR HOOK-LENGTH CONTROL PROTEIN"/>
    <property type="match status" value="1"/>
</dbReference>
<feature type="compositionally biased region" description="Polar residues" evidence="1">
    <location>
        <begin position="100"/>
        <end position="117"/>
    </location>
</feature>
<keyword evidence="4" id="KW-1185">Reference proteome</keyword>
<keyword evidence="3" id="KW-0282">Flagellum</keyword>
<feature type="compositionally biased region" description="Low complexity" evidence="1">
    <location>
        <begin position="233"/>
        <end position="250"/>
    </location>
</feature>
<dbReference type="InterPro" id="IPR052563">
    <property type="entry name" value="FliK"/>
</dbReference>
<accession>A0ABT5KIR7</accession>
<feature type="compositionally biased region" description="Polar residues" evidence="1">
    <location>
        <begin position="137"/>
        <end position="157"/>
    </location>
</feature>
<feature type="compositionally biased region" description="Polar residues" evidence="1">
    <location>
        <begin position="207"/>
        <end position="224"/>
    </location>
</feature>
<protein>
    <submittedName>
        <fullName evidence="3">Flagellar hook-length control protein FliK</fullName>
    </submittedName>
</protein>
<comment type="caution">
    <text evidence="3">The sequence shown here is derived from an EMBL/GenBank/DDBJ whole genome shotgun (WGS) entry which is preliminary data.</text>
</comment>
<feature type="region of interest" description="Disordered" evidence="1">
    <location>
        <begin position="421"/>
        <end position="465"/>
    </location>
</feature>
<dbReference type="PANTHER" id="PTHR37533:SF2">
    <property type="entry name" value="FLAGELLAR HOOK-LENGTH CONTROL PROTEIN"/>
    <property type="match status" value="1"/>
</dbReference>
<evidence type="ECO:0000256" key="1">
    <source>
        <dbReference type="SAM" id="MobiDB-lite"/>
    </source>
</evidence>
<dbReference type="Proteomes" id="UP001221189">
    <property type="component" value="Unassembled WGS sequence"/>
</dbReference>
<feature type="region of interest" description="Disordered" evidence="1">
    <location>
        <begin position="207"/>
        <end position="250"/>
    </location>
</feature>
<feature type="region of interest" description="Disordered" evidence="1">
    <location>
        <begin position="22"/>
        <end position="189"/>
    </location>
</feature>
<evidence type="ECO:0000313" key="3">
    <source>
        <dbReference type="EMBL" id="MDC8773813.1"/>
    </source>
</evidence>
<keyword evidence="3" id="KW-0969">Cilium</keyword>
<dbReference type="Pfam" id="PF02120">
    <property type="entry name" value="Flg_hook"/>
    <property type="match status" value="1"/>
</dbReference>
<gene>
    <name evidence="3" type="ORF">PRZ03_19745</name>
</gene>
<keyword evidence="3" id="KW-0966">Cell projection</keyword>
<dbReference type="InterPro" id="IPR021136">
    <property type="entry name" value="Flagellar_hook_control-like_C"/>
</dbReference>
<reference evidence="3 4" key="1">
    <citation type="submission" date="2022-10" db="EMBL/GenBank/DDBJ databases">
        <title>Paucibacter sp. hw1 Genome sequencing.</title>
        <authorList>
            <person name="Park S."/>
        </authorList>
    </citation>
    <scope>NUCLEOTIDE SEQUENCE [LARGE SCALE GENOMIC DNA]</scope>
    <source>
        <strain evidence="4">hw1</strain>
    </source>
</reference>
<evidence type="ECO:0000259" key="2">
    <source>
        <dbReference type="Pfam" id="PF02120"/>
    </source>
</evidence>
<dbReference type="Gene3D" id="3.30.750.140">
    <property type="match status" value="1"/>
</dbReference>
<feature type="compositionally biased region" description="Polar residues" evidence="1">
    <location>
        <begin position="446"/>
        <end position="464"/>
    </location>
</feature>
<feature type="compositionally biased region" description="Basic and acidic residues" evidence="1">
    <location>
        <begin position="125"/>
        <end position="134"/>
    </location>
</feature>
<feature type="compositionally biased region" description="Basic and acidic residues" evidence="1">
    <location>
        <begin position="83"/>
        <end position="97"/>
    </location>
</feature>
<sequence length="479" mass="48846">MSTPSSNSLLSSSFAQTTRVEGALPGLARANKPGPPANEQFAQLMKSYGGAQATPPKPQTSMPATQADAVAKPSAPSPVRQAPEGKTELQRQEEKLAQKKITQSNDSRPRQPSSGQAQKGVAHKAPQDETEKRQAPNAGSGSATAYSESAEQAANAKTKNRDSNDQSVAAETTAAAAAAQQALSGAALVAADSSTIPDAAAGRIENAQGSAKNGMQSIALQASSEGEADIDRTGAQAGATATPAGPSRAALHAQQSAATATLQVKQAAGGPAAELDQGVASNFSRELQSAQGNLSARTSTSKSEGFALEGMMSAAGIAAPASFEARREDAAATQLTISQPLTEPSFAPEMAARLSVLAADGVQEARLHLNPAEMGPVSVQIIVEGQQAQVSFHAEHEQTRAVLEQSLPDLAAALRDSGLTLSGGGVFQQPGEQSRQAQQGPEAEAQRSSGLGKNLSLSASSQAAPVQIRHARGVVDLYA</sequence>
<feature type="domain" description="Flagellar hook-length control protein-like C-terminal" evidence="2">
    <location>
        <begin position="355"/>
        <end position="434"/>
    </location>
</feature>
<dbReference type="CDD" id="cd17470">
    <property type="entry name" value="T3SS_Flik_C"/>
    <property type="match status" value="1"/>
</dbReference>
<feature type="compositionally biased region" description="Low complexity" evidence="1">
    <location>
        <begin position="167"/>
        <end position="189"/>
    </location>
</feature>
<name>A0ABT5KIR7_9BURK</name>
<dbReference type="InterPro" id="IPR038610">
    <property type="entry name" value="FliK-like_C_sf"/>
</dbReference>
<organism evidence="3 4">
    <name type="scientific">Roseateles albus</name>
    <dbReference type="NCBI Taxonomy" id="2987525"/>
    <lineage>
        <taxon>Bacteria</taxon>
        <taxon>Pseudomonadati</taxon>
        <taxon>Pseudomonadota</taxon>
        <taxon>Betaproteobacteria</taxon>
        <taxon>Burkholderiales</taxon>
        <taxon>Sphaerotilaceae</taxon>
        <taxon>Roseateles</taxon>
    </lineage>
</organism>
<dbReference type="EMBL" id="JAQQXT010000014">
    <property type="protein sequence ID" value="MDC8773813.1"/>
    <property type="molecule type" value="Genomic_DNA"/>
</dbReference>